<sequence length="67" mass="7584">MAHPEYFAEPKTVYWGNSYATSVAFPKDGTEPTPFKSVTCSSCNKNFGSVQDYYKKQLHEVGCQNIR</sequence>
<accession>A0ABU8ZKF0</accession>
<gene>
    <name evidence="1" type="ORF">WM018_16370</name>
</gene>
<dbReference type="Proteomes" id="UP001498501">
    <property type="component" value="Unassembled WGS sequence"/>
</dbReference>
<keyword evidence="2" id="KW-1185">Reference proteome</keyword>
<dbReference type="RefSeq" id="WP_340475922.1">
    <property type="nucleotide sequence ID" value="NZ_JBBMLE010000112.1"/>
</dbReference>
<evidence type="ECO:0000313" key="2">
    <source>
        <dbReference type="Proteomes" id="UP001498501"/>
    </source>
</evidence>
<dbReference type="EMBL" id="JBBMLE010000112">
    <property type="protein sequence ID" value="MEK0254006.1"/>
    <property type="molecule type" value="Genomic_DNA"/>
</dbReference>
<protein>
    <recommendedName>
        <fullName evidence="3">C2H2-type domain-containing protein</fullName>
    </recommendedName>
</protein>
<evidence type="ECO:0000313" key="1">
    <source>
        <dbReference type="EMBL" id="MEK0254006.1"/>
    </source>
</evidence>
<reference evidence="1 2" key="1">
    <citation type="submission" date="2024-03" db="EMBL/GenBank/DDBJ databases">
        <title>Cross-transmission of Acinetobacter junii carrying blaOXA-58 in a neonatal intensive care unit.</title>
        <authorList>
            <person name="Bour M."/>
            <person name="Potron A."/>
            <person name="Lecointe D."/>
        </authorList>
    </citation>
    <scope>NUCLEOTIDE SEQUENCE [LARGE SCALE GENOMIC DNA]</scope>
    <source>
        <strain evidence="1 2">21A3096 case 1</strain>
    </source>
</reference>
<proteinExistence type="predicted"/>
<evidence type="ECO:0008006" key="3">
    <source>
        <dbReference type="Google" id="ProtNLM"/>
    </source>
</evidence>
<comment type="caution">
    <text evidence="1">The sequence shown here is derived from an EMBL/GenBank/DDBJ whole genome shotgun (WGS) entry which is preliminary data.</text>
</comment>
<organism evidence="1 2">
    <name type="scientific">Acinetobacter junii</name>
    <dbReference type="NCBI Taxonomy" id="40215"/>
    <lineage>
        <taxon>Bacteria</taxon>
        <taxon>Pseudomonadati</taxon>
        <taxon>Pseudomonadota</taxon>
        <taxon>Gammaproteobacteria</taxon>
        <taxon>Moraxellales</taxon>
        <taxon>Moraxellaceae</taxon>
        <taxon>Acinetobacter</taxon>
    </lineage>
</organism>
<name>A0ABU8ZKF0_ACIJU</name>